<dbReference type="Gene3D" id="1.10.510.10">
    <property type="entry name" value="Transferase(Phosphotransferase) domain 1"/>
    <property type="match status" value="1"/>
</dbReference>
<reference evidence="2" key="2">
    <citation type="submission" date="2017-12" db="EMBL/GenBank/DDBJ databases">
        <title>Genome sequence of the Bar-tailed Godwit (Limosa lapponica baueri).</title>
        <authorList>
            <person name="Lima N.C.B."/>
            <person name="Parody-Merino A.M."/>
            <person name="Battley P.F."/>
            <person name="Fidler A.E."/>
            <person name="Prosdocimi F."/>
        </authorList>
    </citation>
    <scope>NUCLEOTIDE SEQUENCE [LARGE SCALE GENOMIC DNA]</scope>
</reference>
<organism evidence="1 2">
    <name type="scientific">Limosa lapponica baueri</name>
    <dbReference type="NCBI Taxonomy" id="1758121"/>
    <lineage>
        <taxon>Eukaryota</taxon>
        <taxon>Metazoa</taxon>
        <taxon>Chordata</taxon>
        <taxon>Craniata</taxon>
        <taxon>Vertebrata</taxon>
        <taxon>Euteleostomi</taxon>
        <taxon>Archelosauria</taxon>
        <taxon>Archosauria</taxon>
        <taxon>Dinosauria</taxon>
        <taxon>Saurischia</taxon>
        <taxon>Theropoda</taxon>
        <taxon>Coelurosauria</taxon>
        <taxon>Aves</taxon>
        <taxon>Neognathae</taxon>
        <taxon>Neoaves</taxon>
        <taxon>Charadriiformes</taxon>
        <taxon>Scolopacidae</taxon>
        <taxon>Limosa</taxon>
    </lineage>
</organism>
<dbReference type="AlphaFoldDB" id="A0A2I0TSN3"/>
<keyword evidence="1" id="KW-0418">Kinase</keyword>
<dbReference type="Proteomes" id="UP000233556">
    <property type="component" value="Unassembled WGS sequence"/>
</dbReference>
<proteinExistence type="predicted"/>
<sequence length="142" mass="16566">MPDSCETISECNKILLRSCPGRASRLPSSAKSTRGSVRKRCQCPLRCLCKGYPSEFSTYPNFCCSLRFDDKPDYLYLWQLFRNLFHRQGFSYDYVFDWLLTPEELPCYLGYAALRRLTSFPLLSRRPGRSAPQGWLTCYSDR</sequence>
<protein>
    <submittedName>
        <fullName evidence="1">Casein kinase i-like</fullName>
    </submittedName>
</protein>
<dbReference type="InterPro" id="IPR011009">
    <property type="entry name" value="Kinase-like_dom_sf"/>
</dbReference>
<dbReference type="EMBL" id="KZ507450">
    <property type="protein sequence ID" value="PKU36805.1"/>
    <property type="molecule type" value="Genomic_DNA"/>
</dbReference>
<gene>
    <name evidence="1" type="ORF">llap_12892</name>
</gene>
<reference evidence="2" key="1">
    <citation type="submission" date="2017-11" db="EMBL/GenBank/DDBJ databases">
        <authorList>
            <person name="Lima N.C."/>
            <person name="Parody-Merino A.M."/>
            <person name="Battley P.F."/>
            <person name="Fidler A.E."/>
            <person name="Prosdocimi F."/>
        </authorList>
    </citation>
    <scope>NUCLEOTIDE SEQUENCE [LARGE SCALE GENOMIC DNA]</scope>
</reference>
<evidence type="ECO:0000313" key="1">
    <source>
        <dbReference type="EMBL" id="PKU36805.1"/>
    </source>
</evidence>
<dbReference type="OrthoDB" id="5800476at2759"/>
<keyword evidence="1" id="KW-0808">Transferase</keyword>
<dbReference type="GO" id="GO:0016301">
    <property type="term" value="F:kinase activity"/>
    <property type="evidence" value="ECO:0007669"/>
    <property type="project" value="UniProtKB-KW"/>
</dbReference>
<dbReference type="SUPFAM" id="SSF56112">
    <property type="entry name" value="Protein kinase-like (PK-like)"/>
    <property type="match status" value="1"/>
</dbReference>
<keyword evidence="2" id="KW-1185">Reference proteome</keyword>
<name>A0A2I0TSN3_LIMLA</name>
<accession>A0A2I0TSN3</accession>
<evidence type="ECO:0000313" key="2">
    <source>
        <dbReference type="Proteomes" id="UP000233556"/>
    </source>
</evidence>